<dbReference type="PANTHER" id="PTHR43591">
    <property type="entry name" value="METHYLTRANSFERASE"/>
    <property type="match status" value="1"/>
</dbReference>
<dbReference type="InterPro" id="IPR029063">
    <property type="entry name" value="SAM-dependent_MTases_sf"/>
</dbReference>
<protein>
    <submittedName>
        <fullName evidence="3">Secondary metabolism regulator LAE1</fullName>
    </submittedName>
</protein>
<keyword evidence="4" id="KW-1185">Reference proteome</keyword>
<dbReference type="CDD" id="cd02440">
    <property type="entry name" value="AdoMet_MTases"/>
    <property type="match status" value="1"/>
</dbReference>
<evidence type="ECO:0000256" key="2">
    <source>
        <dbReference type="SAM" id="MobiDB-lite"/>
    </source>
</evidence>
<dbReference type="EMBL" id="JABSNW010000004">
    <property type="protein sequence ID" value="KAL2888288.1"/>
    <property type="molecule type" value="Genomic_DNA"/>
</dbReference>
<sequence length="468" mass="51981">MSAPTPTTDPVPAAATTADTAEESTPASAPVPAESSAPEISTKTAPEAAAAAPAATEAPGPAPAATSKTPAAGASDKTDGDVSETDAEAAAAQAAAQAAYDADTLYLEEHMPERLDMSTTAYGMASVNEGHVPLDIDHDAFSEGNEGSIIDSTYGSEGGSTNTASISSSIFHYQYENGRRYHAFREGQYMLPNDDREQERLNLQHHIWRLMQHGGLYTAPIKEEPGMRILDLGCGTGIWAIEMADEFAQAEVYGIDLSPIQPDWVPPNCHFHVDDYEDEWTWREDEKFDYIHGRALGGTCADWTVFYQKIKNNLKPGAWCEIQEYDAWVFSDDDSCDRARWTMDWVDKLDIASRKFGRTMNVARFHKQWMIDAGFEDVHEEIVRIPIGPWPKDPHLKELGRFEQIHMQMSVESHTLALFTRIWGYTEEQARLLIEGVKRDFRNKDLHLITSYRFISGRAPMNPSTADA</sequence>
<dbReference type="Proteomes" id="UP001610728">
    <property type="component" value="Unassembled WGS sequence"/>
</dbReference>
<dbReference type="Pfam" id="PF13489">
    <property type="entry name" value="Methyltransf_23"/>
    <property type="match status" value="1"/>
</dbReference>
<dbReference type="Gene3D" id="3.40.50.150">
    <property type="entry name" value="Vaccinia Virus protein VP39"/>
    <property type="match status" value="1"/>
</dbReference>
<comment type="caution">
    <text evidence="3">The sequence shown here is derived from an EMBL/GenBank/DDBJ whole genome shotgun (WGS) entry which is preliminary data.</text>
</comment>
<evidence type="ECO:0000256" key="1">
    <source>
        <dbReference type="ARBA" id="ARBA00038158"/>
    </source>
</evidence>
<name>A0ABR4MJ28_9PEZI</name>
<proteinExistence type="inferred from homology"/>
<organism evidence="3 4">
    <name type="scientific">Ceratocystis lukuohia</name>
    <dbReference type="NCBI Taxonomy" id="2019550"/>
    <lineage>
        <taxon>Eukaryota</taxon>
        <taxon>Fungi</taxon>
        <taxon>Dikarya</taxon>
        <taxon>Ascomycota</taxon>
        <taxon>Pezizomycotina</taxon>
        <taxon>Sordariomycetes</taxon>
        <taxon>Hypocreomycetidae</taxon>
        <taxon>Microascales</taxon>
        <taxon>Ceratocystidaceae</taxon>
        <taxon>Ceratocystis</taxon>
    </lineage>
</organism>
<dbReference type="SUPFAM" id="SSF53335">
    <property type="entry name" value="S-adenosyl-L-methionine-dependent methyltransferases"/>
    <property type="match status" value="1"/>
</dbReference>
<reference evidence="3 4" key="1">
    <citation type="submission" date="2020-05" db="EMBL/GenBank/DDBJ databases">
        <title>Ceratocystis lukuohia genome.</title>
        <authorList>
            <person name="Harrington T.C."/>
            <person name="Kim K."/>
            <person name="Mayers C.G."/>
        </authorList>
    </citation>
    <scope>NUCLEOTIDE SEQUENCE [LARGE SCALE GENOMIC DNA]</scope>
    <source>
        <strain evidence="3 4">C4212</strain>
    </source>
</reference>
<feature type="region of interest" description="Disordered" evidence="2">
    <location>
        <begin position="1"/>
        <end position="90"/>
    </location>
</feature>
<dbReference type="PANTHER" id="PTHR43591:SF10">
    <property type="entry name" value="ABC TRANSMEMBRANE TYPE-1 DOMAIN-CONTAINING PROTEIN-RELATED"/>
    <property type="match status" value="1"/>
</dbReference>
<evidence type="ECO:0000313" key="3">
    <source>
        <dbReference type="EMBL" id="KAL2888288.1"/>
    </source>
</evidence>
<accession>A0ABR4MJ28</accession>
<dbReference type="GeneID" id="98118401"/>
<evidence type="ECO:0000313" key="4">
    <source>
        <dbReference type="Proteomes" id="UP001610728"/>
    </source>
</evidence>
<comment type="similarity">
    <text evidence="1">Belongs to the methyltransferase superfamily. LaeA methyltransferase family.</text>
</comment>
<gene>
    <name evidence="3" type="ORF">HOO65_040625</name>
</gene>
<feature type="compositionally biased region" description="Low complexity" evidence="2">
    <location>
        <begin position="1"/>
        <end position="75"/>
    </location>
</feature>
<dbReference type="RefSeq" id="XP_070859468.1">
    <property type="nucleotide sequence ID" value="XM_071002763.1"/>
</dbReference>